<reference evidence="1" key="1">
    <citation type="submission" date="2020-10" db="EMBL/GenBank/DDBJ databases">
        <authorList>
            <person name="Gilroy R."/>
        </authorList>
    </citation>
    <scope>NUCLEOTIDE SEQUENCE</scope>
    <source>
        <strain evidence="1">CHK158-818</strain>
    </source>
</reference>
<evidence type="ECO:0000313" key="1">
    <source>
        <dbReference type="EMBL" id="HIU55616.1"/>
    </source>
</evidence>
<protein>
    <submittedName>
        <fullName evidence="1">Winged helix-turn-helix domain-containing protein</fullName>
    </submittedName>
</protein>
<comment type="caution">
    <text evidence="1">The sequence shown here is derived from an EMBL/GenBank/DDBJ whole genome shotgun (WGS) entry which is preliminary data.</text>
</comment>
<dbReference type="InterPro" id="IPR019707">
    <property type="entry name" value="DUF2582"/>
</dbReference>
<evidence type="ECO:0000313" key="2">
    <source>
        <dbReference type="Proteomes" id="UP000824112"/>
    </source>
</evidence>
<dbReference type="InterPro" id="IPR036388">
    <property type="entry name" value="WH-like_DNA-bd_sf"/>
</dbReference>
<gene>
    <name evidence="1" type="ORF">IAB03_07430</name>
</gene>
<dbReference type="EMBL" id="DVNA01000167">
    <property type="protein sequence ID" value="HIU55616.1"/>
    <property type="molecule type" value="Genomic_DNA"/>
</dbReference>
<dbReference type="AlphaFoldDB" id="A0A9D1M8F8"/>
<dbReference type="Proteomes" id="UP000824112">
    <property type="component" value="Unassembled WGS sequence"/>
</dbReference>
<dbReference type="Gene3D" id="1.10.10.10">
    <property type="entry name" value="Winged helix-like DNA-binding domain superfamily/Winged helix DNA-binding domain"/>
    <property type="match status" value="1"/>
</dbReference>
<organism evidence="1 2">
    <name type="scientific">Candidatus Gallibacteroides avistercoris</name>
    <dbReference type="NCBI Taxonomy" id="2840833"/>
    <lineage>
        <taxon>Bacteria</taxon>
        <taxon>Pseudomonadati</taxon>
        <taxon>Bacteroidota</taxon>
        <taxon>Bacteroidia</taxon>
        <taxon>Bacteroidales</taxon>
        <taxon>Bacteroidaceae</taxon>
        <taxon>Bacteroidaceae incertae sedis</taxon>
        <taxon>Candidatus Gallibacteroides</taxon>
    </lineage>
</organism>
<name>A0A9D1M8F8_9BACT</name>
<dbReference type="Pfam" id="PF10771">
    <property type="entry name" value="DUF2582"/>
    <property type="match status" value="1"/>
</dbReference>
<accession>A0A9D1M8F8</accession>
<proteinExistence type="predicted"/>
<sequence>MNIEVIGINAGLVWNALNGNGKLTLKEIKKATKLKEKEIYAALGWLAREGKVTFDEAAEEIVIELIG</sequence>
<reference evidence="1" key="2">
    <citation type="journal article" date="2021" name="PeerJ">
        <title>Extensive microbial diversity within the chicken gut microbiome revealed by metagenomics and culture.</title>
        <authorList>
            <person name="Gilroy R."/>
            <person name="Ravi A."/>
            <person name="Getino M."/>
            <person name="Pursley I."/>
            <person name="Horton D.L."/>
            <person name="Alikhan N.F."/>
            <person name="Baker D."/>
            <person name="Gharbi K."/>
            <person name="Hall N."/>
            <person name="Watson M."/>
            <person name="Adriaenssens E.M."/>
            <person name="Foster-Nyarko E."/>
            <person name="Jarju S."/>
            <person name="Secka A."/>
            <person name="Antonio M."/>
            <person name="Oren A."/>
            <person name="Chaudhuri R.R."/>
            <person name="La Ragione R."/>
            <person name="Hildebrand F."/>
            <person name="Pallen M.J."/>
        </authorList>
    </citation>
    <scope>NUCLEOTIDE SEQUENCE</scope>
    <source>
        <strain evidence="1">CHK158-818</strain>
    </source>
</reference>